<organism evidence="9 10">
    <name type="scientific">Litoreibacter ascidiaceicola</name>
    <dbReference type="NCBI Taxonomy" id="1486859"/>
    <lineage>
        <taxon>Bacteria</taxon>
        <taxon>Pseudomonadati</taxon>
        <taxon>Pseudomonadota</taxon>
        <taxon>Alphaproteobacteria</taxon>
        <taxon>Rhodobacterales</taxon>
        <taxon>Roseobacteraceae</taxon>
        <taxon>Litoreibacter</taxon>
    </lineage>
</organism>
<feature type="domain" description="RsmI HTH" evidence="8">
    <location>
        <begin position="242"/>
        <end position="283"/>
    </location>
</feature>
<dbReference type="InterPro" id="IPR008189">
    <property type="entry name" value="rRNA_ssu_MeTfrase_I"/>
</dbReference>
<dbReference type="Proteomes" id="UP000184144">
    <property type="component" value="Unassembled WGS sequence"/>
</dbReference>
<comment type="catalytic activity">
    <reaction evidence="6">
        <text>cytidine(1402) in 16S rRNA + S-adenosyl-L-methionine = 2'-O-methylcytidine(1402) in 16S rRNA + S-adenosyl-L-homocysteine + H(+)</text>
        <dbReference type="Rhea" id="RHEA:42924"/>
        <dbReference type="Rhea" id="RHEA-COMP:10285"/>
        <dbReference type="Rhea" id="RHEA-COMP:10286"/>
        <dbReference type="ChEBI" id="CHEBI:15378"/>
        <dbReference type="ChEBI" id="CHEBI:57856"/>
        <dbReference type="ChEBI" id="CHEBI:59789"/>
        <dbReference type="ChEBI" id="CHEBI:74495"/>
        <dbReference type="ChEBI" id="CHEBI:82748"/>
        <dbReference type="EC" id="2.1.1.198"/>
    </reaction>
</comment>
<dbReference type="PIRSF" id="PIRSF005917">
    <property type="entry name" value="MTase_YraL"/>
    <property type="match status" value="1"/>
</dbReference>
<evidence type="ECO:0000256" key="3">
    <source>
        <dbReference type="ARBA" id="ARBA00022603"/>
    </source>
</evidence>
<dbReference type="GO" id="GO:0070677">
    <property type="term" value="F:rRNA (cytosine-2'-O-)-methyltransferase activity"/>
    <property type="evidence" value="ECO:0007669"/>
    <property type="project" value="UniProtKB-UniRule"/>
</dbReference>
<keyword evidence="5 6" id="KW-0949">S-adenosyl-L-methionine</keyword>
<keyword evidence="2 6" id="KW-0698">rRNA processing</keyword>
<dbReference type="HAMAP" id="MF_01877">
    <property type="entry name" value="16SrRNA_methyltr_I"/>
    <property type="match status" value="1"/>
</dbReference>
<comment type="similarity">
    <text evidence="6">Belongs to the methyltransferase superfamily. RsmI family.</text>
</comment>
<evidence type="ECO:0000313" key="9">
    <source>
        <dbReference type="EMBL" id="SHF15069.1"/>
    </source>
</evidence>
<keyword evidence="3 6" id="KW-0489">Methyltransferase</keyword>
<evidence type="ECO:0000256" key="4">
    <source>
        <dbReference type="ARBA" id="ARBA00022679"/>
    </source>
</evidence>
<comment type="function">
    <text evidence="6">Catalyzes the 2'-O-methylation of the ribose of cytidine 1402 (C1402) in 16S rRNA.</text>
</comment>
<dbReference type="PANTHER" id="PTHR46111:SF1">
    <property type="entry name" value="RIBOSOMAL RNA SMALL SUBUNIT METHYLTRANSFERASE I"/>
    <property type="match status" value="1"/>
</dbReference>
<accession>A0A1M4ZAH3</accession>
<protein>
    <recommendedName>
        <fullName evidence="6">Ribosomal RNA small subunit methyltransferase I</fullName>
        <ecNumber evidence="6">2.1.1.198</ecNumber>
    </recommendedName>
    <alternativeName>
        <fullName evidence="6">16S rRNA 2'-O-ribose C1402 methyltransferase</fullName>
    </alternativeName>
    <alternativeName>
        <fullName evidence="6">rRNA (cytidine-2'-O-)-methyltransferase RsmI</fullName>
    </alternativeName>
</protein>
<dbReference type="Pfam" id="PF00590">
    <property type="entry name" value="TP_methylase"/>
    <property type="match status" value="1"/>
</dbReference>
<dbReference type="InterPro" id="IPR035996">
    <property type="entry name" value="4pyrrol_Methylase_sf"/>
</dbReference>
<dbReference type="EC" id="2.1.1.198" evidence="6"/>
<dbReference type="Pfam" id="PF23016">
    <property type="entry name" value="RsmI_C"/>
    <property type="match status" value="1"/>
</dbReference>
<dbReference type="NCBIfam" id="TIGR00096">
    <property type="entry name" value="16S rRNA (cytidine(1402)-2'-O)-methyltransferase"/>
    <property type="match status" value="1"/>
</dbReference>
<dbReference type="PANTHER" id="PTHR46111">
    <property type="entry name" value="RIBOSOMAL RNA SMALL SUBUNIT METHYLTRANSFERASE I"/>
    <property type="match status" value="1"/>
</dbReference>
<dbReference type="OrthoDB" id="9809084at2"/>
<dbReference type="InterPro" id="IPR014776">
    <property type="entry name" value="4pyrrole_Mease_sub2"/>
</dbReference>
<dbReference type="InterPro" id="IPR014777">
    <property type="entry name" value="4pyrrole_Mease_sub1"/>
</dbReference>
<evidence type="ECO:0000256" key="6">
    <source>
        <dbReference type="HAMAP-Rule" id="MF_01877"/>
    </source>
</evidence>
<dbReference type="STRING" id="1486859.SAMN05444273_104108"/>
<evidence type="ECO:0000259" key="7">
    <source>
        <dbReference type="Pfam" id="PF00590"/>
    </source>
</evidence>
<dbReference type="CDD" id="cd11648">
    <property type="entry name" value="RsmI"/>
    <property type="match status" value="1"/>
</dbReference>
<evidence type="ECO:0000256" key="1">
    <source>
        <dbReference type="ARBA" id="ARBA00022490"/>
    </source>
</evidence>
<dbReference type="SUPFAM" id="SSF53790">
    <property type="entry name" value="Tetrapyrrole methylase"/>
    <property type="match status" value="1"/>
</dbReference>
<reference evidence="10" key="1">
    <citation type="submission" date="2016-11" db="EMBL/GenBank/DDBJ databases">
        <authorList>
            <person name="Varghese N."/>
            <person name="Submissions S."/>
        </authorList>
    </citation>
    <scope>NUCLEOTIDE SEQUENCE [LARGE SCALE GENOMIC DNA]</scope>
    <source>
        <strain evidence="10">DSM 100566</strain>
    </source>
</reference>
<dbReference type="RefSeq" id="WP_073143206.1">
    <property type="nucleotide sequence ID" value="NZ_FQUV01000004.1"/>
</dbReference>
<dbReference type="InterPro" id="IPR000878">
    <property type="entry name" value="4pyrrol_Mease"/>
</dbReference>
<keyword evidence="10" id="KW-1185">Reference proteome</keyword>
<evidence type="ECO:0000259" key="8">
    <source>
        <dbReference type="Pfam" id="PF23016"/>
    </source>
</evidence>
<evidence type="ECO:0000313" key="10">
    <source>
        <dbReference type="Proteomes" id="UP000184144"/>
    </source>
</evidence>
<name>A0A1M4ZAH3_9RHOB</name>
<sequence length="288" mass="30641">MTAANRVNLASGLYFIATPIGTARDITLRALDILASADVLAAEDTRTLRRLMDIHGIALEGRPMVAYHDHNGASARPKLLRALADGKSVAYASEAGTPLVADPGYQLGRAVTAEGYLVTAAPGPSAVLAALSVSGLATDAFFFAGFAPTSKGQRQSFLRSLAEVPGTLVFYESPKRVHKMLADLVEVYGETRDAVVARELTKKFEEVRRGTLAALVDELDGVTLKGEVVVLVARGEVSSFDEKDTDILLKEAMAAGSLKDAVAQVVTTTGQPRRQVYQAALRLEKEGK</sequence>
<keyword evidence="1 6" id="KW-0963">Cytoplasm</keyword>
<evidence type="ECO:0000256" key="2">
    <source>
        <dbReference type="ARBA" id="ARBA00022552"/>
    </source>
</evidence>
<comment type="subcellular location">
    <subcellularLocation>
        <location evidence="6">Cytoplasm</location>
    </subcellularLocation>
</comment>
<dbReference type="GO" id="GO:0005737">
    <property type="term" value="C:cytoplasm"/>
    <property type="evidence" value="ECO:0007669"/>
    <property type="project" value="UniProtKB-SubCell"/>
</dbReference>
<feature type="domain" description="Tetrapyrrole methylase" evidence="7">
    <location>
        <begin position="13"/>
        <end position="215"/>
    </location>
</feature>
<dbReference type="InterPro" id="IPR053910">
    <property type="entry name" value="RsmI_HTH"/>
</dbReference>
<dbReference type="FunFam" id="3.30.950.10:FF:000002">
    <property type="entry name" value="Ribosomal RNA small subunit methyltransferase I"/>
    <property type="match status" value="1"/>
</dbReference>
<evidence type="ECO:0000256" key="5">
    <source>
        <dbReference type="ARBA" id="ARBA00022691"/>
    </source>
</evidence>
<dbReference type="Gene3D" id="3.40.1010.10">
    <property type="entry name" value="Cobalt-precorrin-4 Transmethylase, Domain 1"/>
    <property type="match status" value="1"/>
</dbReference>
<gene>
    <name evidence="6" type="primary">rsmI</name>
    <name evidence="9" type="ORF">SAMN05444273_104108</name>
</gene>
<keyword evidence="4 6" id="KW-0808">Transferase</keyword>
<dbReference type="Gene3D" id="3.30.950.10">
    <property type="entry name" value="Methyltransferase, Cobalt-precorrin-4 Transmethylase, Domain 2"/>
    <property type="match status" value="1"/>
</dbReference>
<proteinExistence type="inferred from homology"/>
<dbReference type="EMBL" id="FQUV01000004">
    <property type="protein sequence ID" value="SHF15069.1"/>
    <property type="molecule type" value="Genomic_DNA"/>
</dbReference>
<dbReference type="AlphaFoldDB" id="A0A1M4ZAH3"/>